<dbReference type="EMBL" id="JACHIW010000001">
    <property type="protein sequence ID" value="MBB5156876.1"/>
    <property type="molecule type" value="Genomic_DNA"/>
</dbReference>
<sequence>MVAGVSAEHDAAERARAIRALLRTPVLDRTNHAFDLVVRHERKLRTWFHDTCDWQLVVDRRRGFARLHKALDADSPARPPLRSLRSEAKPFDRRRYTLFCVTVAALGQFPRGQVSLQDLSGRIVDITGSEEGLDQYTASDKSERLAFVDVLTLLSTFGVITTVERRDDYENNEHANALYTIDDRRLAQLFLRRDLDAEQTARHSVMRRLLHDPVLHSDEVDGDQREFLSGSAGWIRRGLGDAGLLLERRAGGWCAVDPTAESTDVRFPQPNTITHQAALLVISRLSSRPEDISGWIPRTRLRHVLTDVMAEHTRWAKGYRVEGGLDKLTDEVLDVLNAFSLIRLDELGFELRPAAGRFCDIVVTTTGEKP</sequence>
<protein>
    <recommendedName>
        <fullName evidence="3">TIGR02678 family protein</fullName>
    </recommendedName>
</protein>
<evidence type="ECO:0000313" key="2">
    <source>
        <dbReference type="Proteomes" id="UP000584374"/>
    </source>
</evidence>
<dbReference type="RefSeq" id="WP_184727928.1">
    <property type="nucleotide sequence ID" value="NZ_JACHIW010000001.1"/>
</dbReference>
<keyword evidence="2" id="KW-1185">Reference proteome</keyword>
<proteinExistence type="predicted"/>
<dbReference type="InterPro" id="IPR013494">
    <property type="entry name" value="CHP02678"/>
</dbReference>
<dbReference type="AlphaFoldDB" id="A0A840Q8V3"/>
<gene>
    <name evidence="1" type="ORF">BJ970_004410</name>
</gene>
<accession>A0A840Q8V3</accession>
<reference evidence="1 2" key="1">
    <citation type="submission" date="2020-08" db="EMBL/GenBank/DDBJ databases">
        <title>Sequencing the genomes of 1000 actinobacteria strains.</title>
        <authorList>
            <person name="Klenk H.-P."/>
        </authorList>
    </citation>
    <scope>NUCLEOTIDE SEQUENCE [LARGE SCALE GENOMIC DNA]</scope>
    <source>
        <strain evidence="1 2">DSM 45584</strain>
    </source>
</reference>
<name>A0A840Q8V3_9PSEU</name>
<dbReference type="Pfam" id="PF09661">
    <property type="entry name" value="DUF2398"/>
    <property type="match status" value="1"/>
</dbReference>
<evidence type="ECO:0000313" key="1">
    <source>
        <dbReference type="EMBL" id="MBB5156876.1"/>
    </source>
</evidence>
<comment type="caution">
    <text evidence="1">The sequence shown here is derived from an EMBL/GenBank/DDBJ whole genome shotgun (WGS) entry which is preliminary data.</text>
</comment>
<organism evidence="1 2">
    <name type="scientific">Saccharopolyspora phatthalungensis</name>
    <dbReference type="NCBI Taxonomy" id="664693"/>
    <lineage>
        <taxon>Bacteria</taxon>
        <taxon>Bacillati</taxon>
        <taxon>Actinomycetota</taxon>
        <taxon>Actinomycetes</taxon>
        <taxon>Pseudonocardiales</taxon>
        <taxon>Pseudonocardiaceae</taxon>
        <taxon>Saccharopolyspora</taxon>
    </lineage>
</organism>
<evidence type="ECO:0008006" key="3">
    <source>
        <dbReference type="Google" id="ProtNLM"/>
    </source>
</evidence>
<dbReference type="Proteomes" id="UP000584374">
    <property type="component" value="Unassembled WGS sequence"/>
</dbReference>